<dbReference type="Proteomes" id="UP000886210">
    <property type="component" value="Unassembled WGS sequence"/>
</dbReference>
<dbReference type="EMBL" id="DQYG01000163">
    <property type="protein sequence ID" value="HDD31726.1"/>
    <property type="molecule type" value="Genomic_DNA"/>
</dbReference>
<comment type="caution">
    <text evidence="3">The sequence shown here is derived from an EMBL/GenBank/DDBJ whole genome shotgun (WGS) entry which is preliminary data.</text>
</comment>
<evidence type="ECO:0000256" key="1">
    <source>
        <dbReference type="ARBA" id="ARBA00022962"/>
    </source>
</evidence>
<evidence type="ECO:0000313" key="3">
    <source>
        <dbReference type="EMBL" id="HDD31726.1"/>
    </source>
</evidence>
<dbReference type="GO" id="GO:0003824">
    <property type="term" value="F:catalytic activity"/>
    <property type="evidence" value="ECO:0007669"/>
    <property type="project" value="InterPro"/>
</dbReference>
<dbReference type="PANTHER" id="PTHR21343">
    <property type="entry name" value="DETHIOBIOTIN SYNTHETASE"/>
    <property type="match status" value="1"/>
</dbReference>
<sequence length="127" mass="14770">VFAETKRTNHLKAEILWEPVRGLNVEGYEIRMGRSVSKKPFSIIREINGTKAFEPEGAVGERVFGTYLHGIFHNFEFTEQFLNMLRLEKGLEPITVQKWSIEEEIERFAKIVEKSIDINYILRSLGL</sequence>
<dbReference type="AlphaFoldDB" id="A0A7C0TZK8"/>
<dbReference type="Pfam" id="PF07685">
    <property type="entry name" value="GATase_3"/>
    <property type="match status" value="1"/>
</dbReference>
<organism evidence="3">
    <name type="scientific">Thermococcus litoralis</name>
    <dbReference type="NCBI Taxonomy" id="2265"/>
    <lineage>
        <taxon>Archaea</taxon>
        <taxon>Methanobacteriati</taxon>
        <taxon>Methanobacteriota</taxon>
        <taxon>Thermococci</taxon>
        <taxon>Thermococcales</taxon>
        <taxon>Thermococcaceae</taxon>
        <taxon>Thermococcus</taxon>
    </lineage>
</organism>
<name>A0A7C0TZK8_THELI</name>
<accession>A0A7C0TZK8</accession>
<dbReference type="PROSITE" id="PS51274">
    <property type="entry name" value="GATASE_COBBQ"/>
    <property type="match status" value="1"/>
</dbReference>
<keyword evidence="1" id="KW-0315">Glutamine amidotransferase</keyword>
<feature type="domain" description="CobB/CobQ-like glutamine amidotransferase" evidence="2">
    <location>
        <begin position="2"/>
        <end position="76"/>
    </location>
</feature>
<dbReference type="InterPro" id="IPR011698">
    <property type="entry name" value="GATase_3"/>
</dbReference>
<proteinExistence type="predicted"/>
<dbReference type="PANTHER" id="PTHR21343:SF1">
    <property type="entry name" value="COBYRIC ACID SYNTHASE"/>
    <property type="match status" value="1"/>
</dbReference>
<gene>
    <name evidence="3" type="ORF">ENF72_03805</name>
</gene>
<feature type="non-terminal residue" evidence="3">
    <location>
        <position position="1"/>
    </location>
</feature>
<protein>
    <submittedName>
        <fullName evidence="3">Cobyric acid synthase CobQ</fullName>
    </submittedName>
</protein>
<evidence type="ECO:0000259" key="2">
    <source>
        <dbReference type="Pfam" id="PF07685"/>
    </source>
</evidence>
<reference evidence="3" key="1">
    <citation type="journal article" date="2020" name="mSystems">
        <title>Genome- and Community-Level Interaction Insights into Carbon Utilization and Element Cycling Functions of Hydrothermarchaeota in Hydrothermal Sediment.</title>
        <authorList>
            <person name="Zhou Z."/>
            <person name="Liu Y."/>
            <person name="Xu W."/>
            <person name="Pan J."/>
            <person name="Luo Z.H."/>
            <person name="Li M."/>
        </authorList>
    </citation>
    <scope>NUCLEOTIDE SEQUENCE [LARGE SCALE GENOMIC DNA]</scope>
    <source>
        <strain evidence="3">HyVt-151</strain>
    </source>
</reference>